<dbReference type="SUPFAM" id="SSF88688">
    <property type="entry name" value="Families 57/38 glycoside transferase middle domain"/>
    <property type="match status" value="1"/>
</dbReference>
<dbReference type="InterPro" id="IPR000602">
    <property type="entry name" value="Glyco_hydro_38_N"/>
</dbReference>
<dbReference type="InterPro" id="IPR027291">
    <property type="entry name" value="Glyco_hydro_38_N_sf"/>
</dbReference>
<keyword evidence="14 17" id="KW-0326">Glycosidase</keyword>
<evidence type="ECO:0000256" key="17">
    <source>
        <dbReference type="RuleBase" id="RU361199"/>
    </source>
</evidence>
<keyword evidence="8 17" id="KW-0862">Zinc</keyword>
<proteinExistence type="inferred from homology"/>
<dbReference type="PANTHER" id="PTHR11607">
    <property type="entry name" value="ALPHA-MANNOSIDASE"/>
    <property type="match status" value="1"/>
</dbReference>
<dbReference type="InterPro" id="IPR028995">
    <property type="entry name" value="Glyco_hydro_57/38_cen_sf"/>
</dbReference>
<dbReference type="FunFam" id="1.20.1270.50:FF:000001">
    <property type="entry name" value="Alpha-mannosidase"/>
    <property type="match status" value="1"/>
</dbReference>
<feature type="coiled-coil region" evidence="18">
    <location>
        <begin position="32"/>
        <end position="59"/>
    </location>
</feature>
<dbReference type="InterPro" id="IPR015341">
    <property type="entry name" value="Glyco_hydro_38_cen"/>
</dbReference>
<evidence type="ECO:0000256" key="3">
    <source>
        <dbReference type="ARBA" id="ARBA00009792"/>
    </source>
</evidence>
<keyword evidence="10 19" id="KW-1133">Transmembrane helix</keyword>
<dbReference type="Gene3D" id="2.70.98.30">
    <property type="entry name" value="Golgi alpha-mannosidase II, domain 4"/>
    <property type="match status" value="1"/>
</dbReference>
<comment type="similarity">
    <text evidence="3 17">Belongs to the glycosyl hydrolase 38 family.</text>
</comment>
<dbReference type="EMBL" id="CAKKLH010000257">
    <property type="protein sequence ID" value="CAH0107154.1"/>
    <property type="molecule type" value="Genomic_DNA"/>
</dbReference>
<protein>
    <recommendedName>
        <fullName evidence="17">Alpha-mannosidase</fullName>
        <ecNumber evidence="17">3.2.1.-</ecNumber>
    </recommendedName>
</protein>
<comment type="subcellular location">
    <subcellularLocation>
        <location evidence="1">Golgi apparatus membrane</location>
        <topology evidence="1">Single-pass type II membrane protein</topology>
    </subcellularLocation>
</comment>
<evidence type="ECO:0000256" key="1">
    <source>
        <dbReference type="ARBA" id="ARBA00004323"/>
    </source>
</evidence>
<dbReference type="Pfam" id="PF01074">
    <property type="entry name" value="Glyco_hydro_38N"/>
    <property type="match status" value="1"/>
</dbReference>
<accession>A0A8J2W6H5</accession>
<gene>
    <name evidence="21" type="ORF">DGAL_LOCUS10445</name>
</gene>
<evidence type="ECO:0000313" key="21">
    <source>
        <dbReference type="EMBL" id="CAH0107154.1"/>
    </source>
</evidence>
<comment type="cofactor">
    <cofactor evidence="17">
        <name>Zn(2+)</name>
        <dbReference type="ChEBI" id="CHEBI:29105"/>
    </cofactor>
    <text evidence="17">Binds 1 zinc ion per subunit.</text>
</comment>
<dbReference type="FunFam" id="2.70.98.30:FF:000002">
    <property type="entry name" value="Alpha-mannosidase"/>
    <property type="match status" value="1"/>
</dbReference>
<evidence type="ECO:0000256" key="13">
    <source>
        <dbReference type="ARBA" id="ARBA00023157"/>
    </source>
</evidence>
<evidence type="ECO:0000256" key="5">
    <source>
        <dbReference type="ARBA" id="ARBA00022692"/>
    </source>
</evidence>
<dbReference type="GO" id="GO:0004572">
    <property type="term" value="F:mannosyl-oligosaccharide 1,3-1,6-alpha-mannosidase activity"/>
    <property type="evidence" value="ECO:0007669"/>
    <property type="project" value="UniProtKB-EC"/>
</dbReference>
<dbReference type="FunFam" id="2.60.40.1180:FF:000019">
    <property type="entry name" value="Alpha-mannosidase 2"/>
    <property type="match status" value="1"/>
</dbReference>
<dbReference type="SUPFAM" id="SSF88713">
    <property type="entry name" value="Glycoside hydrolase/deacetylase"/>
    <property type="match status" value="1"/>
</dbReference>
<sequence>MRIRKTSLLFGLSCLIVFGCIVLLLGKNKNLAGEDQNDVEDLEKKVKKLEQDLKRNYEIVQKIGKSVSDLLKESPIQNENVLKGTNVKQDLLKSDGKSVTNDCLFVEKPPLQPDVQMLNLYSKMKFDNPDGGVWKQGWDVQYDDGQFSAQNKLKVFVVPHSHNDPGWIKTFQKYYEDQTRHILNNMVRKVSEMDNRKFIWAEISYLDLWWKESDQESRDKLKQLVDNGQIEIVTGGWVMNDEANTHYYAMIEQLTTGHEWLKQKLGFSPRNGWAIDPFGYSSSMAYLLKRSGLENMVIQRVHYAVKKAMAAQKNLEFRWRQNWDRDGQTDMLCHMMPFYSYDVPHTCGPDPKICCQFDFRRLSSSGQSPIHCPWKAPPQPITNVNVEKRATLLLDQYRKKSTLYKTNVLLVQLGDDFRYDTATEFDQQFINYQKLFDYMNSRSDWNVEAQFGTLKDYFDSLRDNVAQSVERFPSLSGDFFTYADIDDHYWSGYYTTRPFYKQLDRVLESYVRSAEIIYSMTWSHLHRMSTVSERSRNWMSRMMALLSDARRHLGLFQHHDGITGTAKDHVVQDYAKMMQTGIQDSQTIIQQCAHFLLHPDQADLEPQLNTRHFLVDDEYSKPNELPLKTLIDLRNSKRIVFYNSLASERVQVVTLRVSHYNVEVLNEKSELIQVQVSPVFITSHQLSNEEFEISFIISVSPLGMSTYTIRKCVGTVQENTNLNVARVVVRDSRSIDSVVPFTVDVKERLDPFTLENSHLKASFDSNGLLSSISHGERETASVAIQFVHYGTRRGNQMMSGAYLFLPDGPAQVVEANAEENGVRIVEGSIRSQVVVTLPLIVHQVTLHRSPGIDGLHLDIDNLVNLSGQRNLEVAMRFVTNVNSGAAFYSDLNGLQMTRREKWEQLPLQAQFYPMPAMAYIEDSATRITLATKQPLGVASLSSGQLEVMLDRRLNQDDNRGLGQGILDNVVPTLNSFRLLVEPRIVTCKGSHGGRRPDGYPSLSAHRSLHDLLYPVHQLVADNDDSAKKLHDNFKPALSPSGSDIHVVNLRTGTQLPDDQAVEPSPSSVSLVLHRLGFDCCFPPSGLDSSADNNNNNNGEFSLDKLFPDYFGNRIRSMSLTSLQHQGPAIEKSFTIALRPMEIYTFELQP</sequence>
<evidence type="ECO:0000313" key="22">
    <source>
        <dbReference type="Proteomes" id="UP000789390"/>
    </source>
</evidence>
<dbReference type="SUPFAM" id="SSF74650">
    <property type="entry name" value="Galactose mutarotase-like"/>
    <property type="match status" value="1"/>
</dbReference>
<evidence type="ECO:0000256" key="2">
    <source>
        <dbReference type="ARBA" id="ARBA00004922"/>
    </source>
</evidence>
<comment type="subunit">
    <text evidence="4">Homodimer; disulfide-linked.</text>
</comment>
<name>A0A8J2W6H5_9CRUS</name>
<keyword evidence="12 19" id="KW-0472">Membrane</keyword>
<comment type="caution">
    <text evidence="21">The sequence shown here is derived from an EMBL/GenBank/DDBJ whole genome shotgun (WGS) entry which is preliminary data.</text>
</comment>
<dbReference type="InterPro" id="IPR011330">
    <property type="entry name" value="Glyco_hydro/deAcase_b/a-brl"/>
</dbReference>
<dbReference type="Gene3D" id="1.20.1270.50">
    <property type="entry name" value="Glycoside hydrolase family 38, central domain"/>
    <property type="match status" value="1"/>
</dbReference>
<dbReference type="InterPro" id="IPR037094">
    <property type="entry name" value="Glyco_hydro_38_cen_sf"/>
</dbReference>
<dbReference type="PROSITE" id="PS51257">
    <property type="entry name" value="PROKAR_LIPOPROTEIN"/>
    <property type="match status" value="1"/>
</dbReference>
<keyword evidence="13" id="KW-1015">Disulfide bond</keyword>
<keyword evidence="9" id="KW-0735">Signal-anchor</keyword>
<evidence type="ECO:0000256" key="19">
    <source>
        <dbReference type="SAM" id="Phobius"/>
    </source>
</evidence>
<dbReference type="Pfam" id="PF09261">
    <property type="entry name" value="Alpha-mann_mid"/>
    <property type="match status" value="1"/>
</dbReference>
<keyword evidence="6 17" id="KW-0479">Metal-binding</keyword>
<evidence type="ECO:0000256" key="11">
    <source>
        <dbReference type="ARBA" id="ARBA00023034"/>
    </source>
</evidence>
<dbReference type="Gene3D" id="2.60.40.1180">
    <property type="entry name" value="Golgi alpha-mannosidase II"/>
    <property type="match status" value="1"/>
</dbReference>
<organism evidence="21 22">
    <name type="scientific">Daphnia galeata</name>
    <dbReference type="NCBI Taxonomy" id="27404"/>
    <lineage>
        <taxon>Eukaryota</taxon>
        <taxon>Metazoa</taxon>
        <taxon>Ecdysozoa</taxon>
        <taxon>Arthropoda</taxon>
        <taxon>Crustacea</taxon>
        <taxon>Branchiopoda</taxon>
        <taxon>Diplostraca</taxon>
        <taxon>Cladocera</taxon>
        <taxon>Anomopoda</taxon>
        <taxon>Daphniidae</taxon>
        <taxon>Daphnia</taxon>
    </lineage>
</organism>
<dbReference type="InterPro" id="IPR011013">
    <property type="entry name" value="Gal_mutarotase_sf_dom"/>
</dbReference>
<dbReference type="Gene3D" id="3.20.110.10">
    <property type="entry name" value="Glycoside hydrolase 38, N terminal domain"/>
    <property type="match status" value="1"/>
</dbReference>
<dbReference type="Proteomes" id="UP000789390">
    <property type="component" value="Unassembled WGS sequence"/>
</dbReference>
<comment type="function">
    <text evidence="15">Catalyzes the first committed step in the biosynthesis of complex N-glycans. It controls conversion of high mannose to complex N-glycans; the final hydrolytic step in the N-glycan maturation pathway.</text>
</comment>
<evidence type="ECO:0000256" key="8">
    <source>
        <dbReference type="ARBA" id="ARBA00022833"/>
    </source>
</evidence>
<evidence type="ECO:0000256" key="12">
    <source>
        <dbReference type="ARBA" id="ARBA00023136"/>
    </source>
</evidence>
<reference evidence="21" key="1">
    <citation type="submission" date="2021-11" db="EMBL/GenBank/DDBJ databases">
        <authorList>
            <person name="Schell T."/>
        </authorList>
    </citation>
    <scope>NUCLEOTIDE SEQUENCE</scope>
    <source>
        <strain evidence="21">M5</strain>
    </source>
</reference>
<evidence type="ECO:0000256" key="16">
    <source>
        <dbReference type="ARBA" id="ARBA00093232"/>
    </source>
</evidence>
<dbReference type="GO" id="GO:0006491">
    <property type="term" value="P:N-glycan processing"/>
    <property type="evidence" value="ECO:0007669"/>
    <property type="project" value="TreeGrafter"/>
</dbReference>
<dbReference type="SMART" id="SM00872">
    <property type="entry name" value="Alpha-mann_mid"/>
    <property type="match status" value="1"/>
</dbReference>
<comment type="pathway">
    <text evidence="2">Protein modification; protein glycosylation.</text>
</comment>
<dbReference type="FunFam" id="3.20.110.10:FF:000003">
    <property type="entry name" value="Alpha-mannosidase"/>
    <property type="match status" value="1"/>
</dbReference>
<keyword evidence="11" id="KW-0333">Golgi apparatus</keyword>
<dbReference type="CDD" id="cd10809">
    <property type="entry name" value="GH38N_AMII_GMII_SfManIII_like"/>
    <property type="match status" value="1"/>
</dbReference>
<evidence type="ECO:0000256" key="14">
    <source>
        <dbReference type="ARBA" id="ARBA00023295"/>
    </source>
</evidence>
<evidence type="ECO:0000259" key="20">
    <source>
        <dbReference type="SMART" id="SM00872"/>
    </source>
</evidence>
<dbReference type="GO" id="GO:0000139">
    <property type="term" value="C:Golgi membrane"/>
    <property type="evidence" value="ECO:0007669"/>
    <property type="project" value="UniProtKB-SubCell"/>
</dbReference>
<dbReference type="Pfam" id="PF07748">
    <property type="entry name" value="Glyco_hydro_38C"/>
    <property type="match status" value="1"/>
</dbReference>
<dbReference type="InterPro" id="IPR050843">
    <property type="entry name" value="Glycosyl_Hydrlase_38"/>
</dbReference>
<comment type="catalytic activity">
    <reaction evidence="16">
        <text>N(4)-{beta-D-GlcNAc-(1-&gt;2)-alpha-D-Man-(1-&gt;3)-[alpha-D-Man-(1-&gt;3)-[alpha-D-Man-(1-&gt;6)]-alpha-D-Man-(1-&gt;6)]-beta-D-Man-(1-&gt;4)-beta-D-GlcNAc-(1-&gt;4)-beta-D-GlcNAc}-L-asparaginyl-[protein] + 2 H2O = 2 alpha-D-mannopyranose + an N(4)-{beta-D-GlcNAc-(1-&gt;2)-alpha-D-Man-(1-&gt;3)-[alpha-D-Man-(1-&gt;6)]-beta-D-Man-(1-&gt;4)-beta-D-GlcNAc-(1-&gt;4)-beta-D-GlcNAc}-L-asparaginyl-[protein]</text>
        <dbReference type="Rhea" id="RHEA:56052"/>
        <dbReference type="Rhea" id="RHEA-COMP:14368"/>
        <dbReference type="Rhea" id="RHEA-COMP:14369"/>
        <dbReference type="ChEBI" id="CHEBI:15377"/>
        <dbReference type="ChEBI" id="CHEBI:28729"/>
        <dbReference type="ChEBI" id="CHEBI:60615"/>
        <dbReference type="ChEBI" id="CHEBI:60625"/>
        <dbReference type="EC" id="3.2.1.114"/>
    </reaction>
</comment>
<dbReference type="GO" id="GO:0046872">
    <property type="term" value="F:metal ion binding"/>
    <property type="evidence" value="ECO:0007669"/>
    <property type="project" value="UniProtKB-KW"/>
</dbReference>
<evidence type="ECO:0000256" key="4">
    <source>
        <dbReference type="ARBA" id="ARBA00011748"/>
    </source>
</evidence>
<evidence type="ECO:0000256" key="15">
    <source>
        <dbReference type="ARBA" id="ARBA00059516"/>
    </source>
</evidence>
<dbReference type="InterPro" id="IPR013780">
    <property type="entry name" value="Glyco_hydro_b"/>
</dbReference>
<evidence type="ECO:0000256" key="6">
    <source>
        <dbReference type="ARBA" id="ARBA00022723"/>
    </source>
</evidence>
<evidence type="ECO:0000256" key="9">
    <source>
        <dbReference type="ARBA" id="ARBA00022968"/>
    </source>
</evidence>
<keyword evidence="18" id="KW-0175">Coiled coil</keyword>
<evidence type="ECO:0000256" key="10">
    <source>
        <dbReference type="ARBA" id="ARBA00022989"/>
    </source>
</evidence>
<dbReference type="PANTHER" id="PTHR11607:SF3">
    <property type="entry name" value="LYSOSOMAL ALPHA-MANNOSIDASE"/>
    <property type="match status" value="1"/>
</dbReference>
<dbReference type="GO" id="GO:0030246">
    <property type="term" value="F:carbohydrate binding"/>
    <property type="evidence" value="ECO:0007669"/>
    <property type="project" value="InterPro"/>
</dbReference>
<feature type="transmembrane region" description="Helical" evidence="19">
    <location>
        <begin position="7"/>
        <end position="26"/>
    </location>
</feature>
<evidence type="ECO:0000256" key="18">
    <source>
        <dbReference type="SAM" id="Coils"/>
    </source>
</evidence>
<dbReference type="EC" id="3.2.1.-" evidence="17"/>
<dbReference type="OrthoDB" id="10261055at2759"/>
<evidence type="ECO:0000256" key="7">
    <source>
        <dbReference type="ARBA" id="ARBA00022801"/>
    </source>
</evidence>
<dbReference type="GO" id="GO:0006013">
    <property type="term" value="P:mannose metabolic process"/>
    <property type="evidence" value="ECO:0007669"/>
    <property type="project" value="InterPro"/>
</dbReference>
<keyword evidence="5 19" id="KW-0812">Transmembrane</keyword>
<feature type="domain" description="Glycoside hydrolase family 38 central" evidence="20">
    <location>
        <begin position="488"/>
        <end position="578"/>
    </location>
</feature>
<dbReference type="AlphaFoldDB" id="A0A8J2W6H5"/>
<dbReference type="InterPro" id="IPR011682">
    <property type="entry name" value="Glyco_hydro_38_C"/>
</dbReference>
<keyword evidence="22" id="KW-1185">Reference proteome</keyword>
<keyword evidence="7 17" id="KW-0378">Hydrolase</keyword>